<accession>A0A0P6Z276</accession>
<proteinExistence type="predicted"/>
<keyword evidence="1" id="KW-1133">Transmembrane helix</keyword>
<gene>
    <name evidence="2" type="ORF">SE18_02325</name>
</gene>
<evidence type="ECO:0000313" key="3">
    <source>
        <dbReference type="Proteomes" id="UP000050277"/>
    </source>
</evidence>
<comment type="caution">
    <text evidence="2">The sequence shown here is derived from an EMBL/GenBank/DDBJ whole genome shotgun (WGS) entry which is preliminary data.</text>
</comment>
<protein>
    <submittedName>
        <fullName evidence="2">Uncharacterized protein</fullName>
    </submittedName>
</protein>
<reference evidence="2 3" key="1">
    <citation type="submission" date="2015-07" db="EMBL/GenBank/DDBJ databases">
        <title>Whole genome sequence of Herpetosiphon geysericola DSM 7119.</title>
        <authorList>
            <person name="Hemp J."/>
            <person name="Ward L.M."/>
            <person name="Pace L.A."/>
            <person name="Fischer W.W."/>
        </authorList>
    </citation>
    <scope>NUCLEOTIDE SEQUENCE [LARGE SCALE GENOMIC DNA]</scope>
    <source>
        <strain evidence="2 3">DSM 7119</strain>
    </source>
</reference>
<sequence length="96" mass="10558">MVTAHSLLTTFCIKLLGDKNREQLTSICTIIGMLLIIGVYLYRPLKQPALGAELVGFSMYFGGLIMPALLQVGSVIWAIWHDLDPWDLLGVRAIAA</sequence>
<dbReference type="STRING" id="70996.SE18_02325"/>
<name>A0A0P6Z276_9CHLR</name>
<keyword evidence="1" id="KW-0472">Membrane</keyword>
<dbReference type="EMBL" id="LGKP01000006">
    <property type="protein sequence ID" value="KPL91285.1"/>
    <property type="molecule type" value="Genomic_DNA"/>
</dbReference>
<evidence type="ECO:0000313" key="2">
    <source>
        <dbReference type="EMBL" id="KPL91285.1"/>
    </source>
</evidence>
<organism evidence="2 3">
    <name type="scientific">Herpetosiphon geysericola</name>
    <dbReference type="NCBI Taxonomy" id="70996"/>
    <lineage>
        <taxon>Bacteria</taxon>
        <taxon>Bacillati</taxon>
        <taxon>Chloroflexota</taxon>
        <taxon>Chloroflexia</taxon>
        <taxon>Herpetosiphonales</taxon>
        <taxon>Herpetosiphonaceae</taxon>
        <taxon>Herpetosiphon</taxon>
    </lineage>
</organism>
<dbReference type="Proteomes" id="UP000050277">
    <property type="component" value="Unassembled WGS sequence"/>
</dbReference>
<evidence type="ECO:0000256" key="1">
    <source>
        <dbReference type="SAM" id="Phobius"/>
    </source>
</evidence>
<feature type="transmembrane region" description="Helical" evidence="1">
    <location>
        <begin position="54"/>
        <end position="80"/>
    </location>
</feature>
<keyword evidence="3" id="KW-1185">Reference proteome</keyword>
<dbReference type="AlphaFoldDB" id="A0A0P6Z276"/>
<keyword evidence="1" id="KW-0812">Transmembrane</keyword>
<feature type="transmembrane region" description="Helical" evidence="1">
    <location>
        <begin position="24"/>
        <end position="42"/>
    </location>
</feature>